<dbReference type="Pfam" id="PF12673">
    <property type="entry name" value="SipL"/>
    <property type="match status" value="2"/>
</dbReference>
<dbReference type="SUPFAM" id="SSF54106">
    <property type="entry name" value="LysM domain"/>
    <property type="match status" value="1"/>
</dbReference>
<keyword evidence="3" id="KW-1185">Reference proteome</keyword>
<gene>
    <name evidence="2" type="ORF">DPQ25_09375</name>
</gene>
<dbReference type="InterPro" id="IPR018392">
    <property type="entry name" value="LysM"/>
</dbReference>
<name>A0A328UB49_9FIRM</name>
<evidence type="ECO:0000259" key="1">
    <source>
        <dbReference type="Pfam" id="PF12673"/>
    </source>
</evidence>
<dbReference type="Proteomes" id="UP000249377">
    <property type="component" value="Unassembled WGS sequence"/>
</dbReference>
<dbReference type="InterPro" id="IPR036779">
    <property type="entry name" value="LysM_dom_sf"/>
</dbReference>
<proteinExistence type="predicted"/>
<dbReference type="InterPro" id="IPR024300">
    <property type="entry name" value="SipL_SPOCS_dom"/>
</dbReference>
<comment type="caution">
    <text evidence="2">The sequence shown here is derived from an EMBL/GenBank/DDBJ whole genome shotgun (WGS) entry which is preliminary data.</text>
</comment>
<protein>
    <recommendedName>
        <fullName evidence="1">SipL SPOCS domain-containing protein</fullName>
    </recommendedName>
</protein>
<feature type="domain" description="SipL SPOCS" evidence="1">
    <location>
        <begin position="187"/>
        <end position="267"/>
    </location>
</feature>
<dbReference type="Gene3D" id="3.10.350.10">
    <property type="entry name" value="LysM domain"/>
    <property type="match status" value="1"/>
</dbReference>
<dbReference type="AlphaFoldDB" id="A0A328UB49"/>
<dbReference type="EMBL" id="QLYR01000005">
    <property type="protein sequence ID" value="RAQ28521.1"/>
    <property type="molecule type" value="Genomic_DNA"/>
</dbReference>
<reference evidence="2 3" key="1">
    <citation type="submission" date="2018-06" db="EMBL/GenBank/DDBJ databases">
        <title>Noncontiguous genome sequence of Ruminococcaceae bacterium ASD2818.</title>
        <authorList>
            <person name="Chaplin A.V."/>
            <person name="Sokolova S.R."/>
            <person name="Kochetkova T.O."/>
            <person name="Goltsov A.Y."/>
            <person name="Trofimov D.Y."/>
            <person name="Efimov B.A."/>
        </authorList>
    </citation>
    <scope>NUCLEOTIDE SEQUENCE [LARGE SCALE GENOMIC DNA]</scope>
    <source>
        <strain evidence="2 3">ASD2818</strain>
    </source>
</reference>
<dbReference type="CDD" id="cd00118">
    <property type="entry name" value="LysM"/>
    <property type="match status" value="1"/>
</dbReference>
<evidence type="ECO:0000313" key="3">
    <source>
        <dbReference type="Proteomes" id="UP000249377"/>
    </source>
</evidence>
<dbReference type="RefSeq" id="WP_112332904.1">
    <property type="nucleotide sequence ID" value="NZ_JADPHD010000003.1"/>
</dbReference>
<evidence type="ECO:0000313" key="2">
    <source>
        <dbReference type="EMBL" id="RAQ28521.1"/>
    </source>
</evidence>
<feature type="domain" description="SipL SPOCS" evidence="1">
    <location>
        <begin position="37"/>
        <end position="116"/>
    </location>
</feature>
<sequence>MDYMMDRGMLGLQEVIYDGCQEQAVDLDISLPDYCPDIQKILKCQVYPCITNRAIMNDQLTLEGNYTVKVFYLDSVGNTVRCCENSRPFSATITLKQAVDRARIKAWTRVEYINCRATSSRRLDIHGAFSLCARVTARSEYSVISSVNDADVEQQMDEVAFTQLETSAVQTFSVEEVLELPAGKPEAETILRSDATVNLQDFKIVANKIMLKGDVELKLLYNSSLDDTLLESMEYAIPFSQMIDVTGIEEDFRCDIRVSVVQTEIQIKNDYSGEKFFFDSQIKLCALLTAYSDSNLSIVTDSYSKSFELNIDYSQKNFERLEDLFSETTIQKNTISTDVEISKMIDAWSEMCTVEAVLQEGELCLRGKYNLCILALNASGTPMYLERVIDYEYKRPWKGEGPILCDAEGLVTGISYRISASELEIKVELRLTAAVFCQQACRFIENLTADENKPREQDSSAALSLYYAEKGERLWDIARAYCTSVAAIQQENEMEDDIVENRGMLLIPITMHC</sequence>
<accession>A0A328UB49</accession>
<organism evidence="2 3">
    <name type="scientific">Hydrogeniiclostridium mannosilyticum</name>
    <dbReference type="NCBI Taxonomy" id="2764322"/>
    <lineage>
        <taxon>Bacteria</taxon>
        <taxon>Bacillati</taxon>
        <taxon>Bacillota</taxon>
        <taxon>Clostridia</taxon>
        <taxon>Eubacteriales</taxon>
        <taxon>Acutalibacteraceae</taxon>
        <taxon>Hydrogeniiclostridium</taxon>
    </lineage>
</organism>